<protein>
    <submittedName>
        <fullName evidence="2">Uncharacterized protein</fullName>
    </submittedName>
</protein>
<organism evidence="2 3">
    <name type="scientific">Hermanssonia centrifuga</name>
    <dbReference type="NCBI Taxonomy" id="98765"/>
    <lineage>
        <taxon>Eukaryota</taxon>
        <taxon>Fungi</taxon>
        <taxon>Dikarya</taxon>
        <taxon>Basidiomycota</taxon>
        <taxon>Agaricomycotina</taxon>
        <taxon>Agaricomycetes</taxon>
        <taxon>Polyporales</taxon>
        <taxon>Meruliaceae</taxon>
        <taxon>Hermanssonia</taxon>
    </lineage>
</organism>
<dbReference type="STRING" id="98765.A0A2R6NRW9"/>
<dbReference type="GO" id="GO:0012505">
    <property type="term" value="C:endomembrane system"/>
    <property type="evidence" value="ECO:0007669"/>
    <property type="project" value="TreeGrafter"/>
</dbReference>
<dbReference type="InterPro" id="IPR050754">
    <property type="entry name" value="FKBP4/5/8-like"/>
</dbReference>
<feature type="region of interest" description="Disordered" evidence="1">
    <location>
        <begin position="1"/>
        <end position="40"/>
    </location>
</feature>
<dbReference type="PANTHER" id="PTHR46512">
    <property type="entry name" value="PEPTIDYLPROLYL ISOMERASE"/>
    <property type="match status" value="1"/>
</dbReference>
<dbReference type="GO" id="GO:0005740">
    <property type="term" value="C:mitochondrial envelope"/>
    <property type="evidence" value="ECO:0007669"/>
    <property type="project" value="TreeGrafter"/>
</dbReference>
<evidence type="ECO:0000313" key="2">
    <source>
        <dbReference type="EMBL" id="PSR75591.1"/>
    </source>
</evidence>
<proteinExistence type="predicted"/>
<dbReference type="EMBL" id="MLYV02000883">
    <property type="protein sequence ID" value="PSR75591.1"/>
    <property type="molecule type" value="Genomic_DNA"/>
</dbReference>
<dbReference type="OrthoDB" id="433738at2759"/>
<dbReference type="InterPro" id="IPR011990">
    <property type="entry name" value="TPR-like_helical_dom_sf"/>
</dbReference>
<evidence type="ECO:0000313" key="3">
    <source>
        <dbReference type="Proteomes" id="UP000186601"/>
    </source>
</evidence>
<evidence type="ECO:0000256" key="1">
    <source>
        <dbReference type="SAM" id="MobiDB-lite"/>
    </source>
</evidence>
<sequence length="200" mass="22677">MEAPDQDIETKMGIAKQKKEAGDQAFKAGEVQNGTKRHPVSKRLELFPEYKLMNMPHGLPGSGIDQATEKKPKTEAEEMLEKIYANMCACHIKRSNWKRAVETADKALAKNENNPKVLFRKAKALGEQGYFEKAEKILADLKIKDEADIPTIDAELTRLRAMDKEREKVHNKKFKVVFAYGWNRSGIGGETEWCDILICP</sequence>
<dbReference type="Gene3D" id="1.25.40.10">
    <property type="entry name" value="Tetratricopeptide repeat domain"/>
    <property type="match status" value="1"/>
</dbReference>
<dbReference type="GO" id="GO:0043066">
    <property type="term" value="P:negative regulation of apoptotic process"/>
    <property type="evidence" value="ECO:0007669"/>
    <property type="project" value="TreeGrafter"/>
</dbReference>
<dbReference type="GO" id="GO:0044183">
    <property type="term" value="F:protein folding chaperone"/>
    <property type="evidence" value="ECO:0007669"/>
    <property type="project" value="TreeGrafter"/>
</dbReference>
<keyword evidence="3" id="KW-1185">Reference proteome</keyword>
<dbReference type="Proteomes" id="UP000186601">
    <property type="component" value="Unassembled WGS sequence"/>
</dbReference>
<comment type="caution">
    <text evidence="2">The sequence shown here is derived from an EMBL/GenBank/DDBJ whole genome shotgun (WGS) entry which is preliminary data.</text>
</comment>
<name>A0A2R6NRW9_9APHY</name>
<dbReference type="AlphaFoldDB" id="A0A2R6NRW9"/>
<gene>
    <name evidence="2" type="ORF">PHLCEN_2v9071</name>
</gene>
<dbReference type="Pfam" id="PF14559">
    <property type="entry name" value="TPR_19"/>
    <property type="match status" value="1"/>
</dbReference>
<dbReference type="PANTHER" id="PTHR46512:SF1">
    <property type="entry name" value="PEPTIDYLPROLYL ISOMERASE"/>
    <property type="match status" value="1"/>
</dbReference>
<dbReference type="SUPFAM" id="SSF48452">
    <property type="entry name" value="TPR-like"/>
    <property type="match status" value="1"/>
</dbReference>
<dbReference type="GO" id="GO:0016020">
    <property type="term" value="C:membrane"/>
    <property type="evidence" value="ECO:0007669"/>
    <property type="project" value="TreeGrafter"/>
</dbReference>
<reference evidence="2 3" key="1">
    <citation type="submission" date="2018-02" db="EMBL/GenBank/DDBJ databases">
        <title>Genome sequence of the basidiomycete white-rot fungus Phlebia centrifuga.</title>
        <authorList>
            <person name="Granchi Z."/>
            <person name="Peng M."/>
            <person name="de Vries R.P."/>
            <person name="Hilden K."/>
            <person name="Makela M.R."/>
            <person name="Grigoriev I."/>
            <person name="Riley R."/>
        </authorList>
    </citation>
    <scope>NUCLEOTIDE SEQUENCE [LARGE SCALE GENOMIC DNA]</scope>
    <source>
        <strain evidence="2 3">FBCC195</strain>
    </source>
</reference>
<dbReference type="GO" id="GO:0005829">
    <property type="term" value="C:cytosol"/>
    <property type="evidence" value="ECO:0007669"/>
    <property type="project" value="TreeGrafter"/>
</dbReference>
<accession>A0A2R6NRW9</accession>